<dbReference type="CDD" id="cd11297">
    <property type="entry name" value="PIN_LabA-like_N_1"/>
    <property type="match status" value="1"/>
</dbReference>
<dbReference type="InterPro" id="IPR021139">
    <property type="entry name" value="NYN"/>
</dbReference>
<dbReference type="GO" id="GO:0004540">
    <property type="term" value="F:RNA nuclease activity"/>
    <property type="evidence" value="ECO:0007669"/>
    <property type="project" value="InterPro"/>
</dbReference>
<reference evidence="2 3" key="1">
    <citation type="journal article" date="2007" name="J. Bacteriol.">
        <title>Whole-genome analysis of the methyl tert-butyl ether-degrading beta-proteobacterium Methylibium petroleiphilum PM1.</title>
        <authorList>
            <person name="Kane S.R."/>
            <person name="Chakicherla A.Y."/>
            <person name="Chain P.S.G."/>
            <person name="Schmidt R."/>
            <person name="Shin M.W."/>
            <person name="Legler T.C."/>
            <person name="Scow K.M."/>
            <person name="Larimer F.W."/>
            <person name="Lucas S.M."/>
            <person name="Richardson P.M."/>
            <person name="Hristova K.R."/>
        </authorList>
    </citation>
    <scope>NUCLEOTIDE SEQUENCE [LARGE SCALE GENOMIC DNA]</scope>
    <source>
        <strain evidence="3">ATCC BAA-1232 / LMG 22953 / PM1</strain>
    </source>
</reference>
<accession>A2SCX2</accession>
<dbReference type="Pfam" id="PF01936">
    <property type="entry name" value="NYN"/>
    <property type="match status" value="1"/>
</dbReference>
<keyword evidence="3" id="KW-1185">Reference proteome</keyword>
<proteinExistence type="predicted"/>
<evidence type="ECO:0000259" key="1">
    <source>
        <dbReference type="Pfam" id="PF01936"/>
    </source>
</evidence>
<dbReference type="PANTHER" id="PTHR35811:SF1">
    <property type="entry name" value="HTH OST-TYPE DOMAIN-CONTAINING PROTEIN"/>
    <property type="match status" value="1"/>
</dbReference>
<dbReference type="Proteomes" id="UP000000366">
    <property type="component" value="Chromosome"/>
</dbReference>
<dbReference type="KEGG" id="mpt:Mpe_A0449"/>
<name>A2SCX2_METPP</name>
<protein>
    <recommendedName>
        <fullName evidence="1">NYN domain-containing protein</fullName>
    </recommendedName>
</protein>
<evidence type="ECO:0000313" key="2">
    <source>
        <dbReference type="EMBL" id="ABM93411.1"/>
    </source>
</evidence>
<dbReference type="Gene3D" id="3.40.50.1010">
    <property type="entry name" value="5'-nuclease"/>
    <property type="match status" value="1"/>
</dbReference>
<dbReference type="eggNOG" id="COG1432">
    <property type="taxonomic scope" value="Bacteria"/>
</dbReference>
<dbReference type="AlphaFoldDB" id="A2SCX2"/>
<dbReference type="PANTHER" id="PTHR35811">
    <property type="entry name" value="SLR1870 PROTEIN"/>
    <property type="match status" value="1"/>
</dbReference>
<dbReference type="HOGENOM" id="CLU_064080_0_0_4"/>
<organism evidence="2 3">
    <name type="scientific">Methylibium petroleiphilum (strain ATCC BAA-1232 / LMG 22953 / PM1)</name>
    <dbReference type="NCBI Taxonomy" id="420662"/>
    <lineage>
        <taxon>Bacteria</taxon>
        <taxon>Pseudomonadati</taxon>
        <taxon>Pseudomonadota</taxon>
        <taxon>Betaproteobacteria</taxon>
        <taxon>Burkholderiales</taxon>
        <taxon>Sphaerotilaceae</taxon>
        <taxon>Methylibium</taxon>
    </lineage>
</organism>
<evidence type="ECO:0000313" key="3">
    <source>
        <dbReference type="Proteomes" id="UP000000366"/>
    </source>
</evidence>
<sequence>MTTPTIRTALLVDADNVKVELVAEVIERLQAAGRVLQHRRAYGSVQKATEFAALSQDHAIRFLPSTFAGPNATDLALAIDAVELVLRQPVDEVVLVSSDRDFAPLIVRLRELGCRVVGYGQHGKTAQDVERDYLRVYDEFHVLGAARPAARGTASKAVAKPRVAKSAARPAKPAVVAPPTPPAFPAEVEAVLDACPDLRQGRAMRLNAAGKALHDSGVLKKNGRPSALFKRLEPHFEMLPADKPEQVRLRS</sequence>
<feature type="domain" description="NYN" evidence="1">
    <location>
        <begin position="7"/>
        <end position="130"/>
    </location>
</feature>
<dbReference type="RefSeq" id="WP_011828049.1">
    <property type="nucleotide sequence ID" value="NC_008825.1"/>
</dbReference>
<gene>
    <name evidence="2" type="ordered locus">Mpe_A0449</name>
</gene>
<dbReference type="EMBL" id="CP000555">
    <property type="protein sequence ID" value="ABM93411.1"/>
    <property type="molecule type" value="Genomic_DNA"/>
</dbReference>
<dbReference type="STRING" id="420662.Mpe_A0449"/>